<proteinExistence type="predicted"/>
<dbReference type="InterPro" id="IPR014982">
    <property type="entry name" value="GSCFA"/>
</dbReference>
<dbReference type="EMBL" id="FNEK01000012">
    <property type="protein sequence ID" value="SDJ09856.1"/>
    <property type="molecule type" value="Genomic_DNA"/>
</dbReference>
<organism evidence="2 3">
    <name type="scientific">Aliiruegeria lutimaris</name>
    <dbReference type="NCBI Taxonomy" id="571298"/>
    <lineage>
        <taxon>Bacteria</taxon>
        <taxon>Pseudomonadati</taxon>
        <taxon>Pseudomonadota</taxon>
        <taxon>Alphaproteobacteria</taxon>
        <taxon>Rhodobacterales</taxon>
        <taxon>Roseobacteraceae</taxon>
        <taxon>Aliiruegeria</taxon>
    </lineage>
</organism>
<evidence type="ECO:0000259" key="1">
    <source>
        <dbReference type="Pfam" id="PF08885"/>
    </source>
</evidence>
<keyword evidence="3" id="KW-1185">Reference proteome</keyword>
<gene>
    <name evidence="2" type="ORF">SAMN04488026_10125</name>
</gene>
<dbReference type="RefSeq" id="WP_093152857.1">
    <property type="nucleotide sequence ID" value="NZ_FNEK01000012.1"/>
</dbReference>
<evidence type="ECO:0000313" key="2">
    <source>
        <dbReference type="EMBL" id="SDJ09856.1"/>
    </source>
</evidence>
<dbReference type="STRING" id="571298.SAMN04488026_10125"/>
<name>A0A1G8QYQ9_9RHOB</name>
<protein>
    <submittedName>
        <fullName evidence="2">GSCFA family protein</fullName>
    </submittedName>
</protein>
<evidence type="ECO:0000313" key="3">
    <source>
        <dbReference type="Proteomes" id="UP000199382"/>
    </source>
</evidence>
<reference evidence="2 3" key="1">
    <citation type="submission" date="2016-10" db="EMBL/GenBank/DDBJ databases">
        <authorList>
            <person name="de Groot N.N."/>
        </authorList>
    </citation>
    <scope>NUCLEOTIDE SEQUENCE [LARGE SCALE GENOMIC DNA]</scope>
    <source>
        <strain evidence="2 3">DSM 25294</strain>
    </source>
</reference>
<dbReference type="Pfam" id="PF08885">
    <property type="entry name" value="GSCFA"/>
    <property type="match status" value="1"/>
</dbReference>
<accession>A0A1G8QYQ9</accession>
<dbReference type="OrthoDB" id="369216at2"/>
<feature type="domain" description="GSCFA" evidence="1">
    <location>
        <begin position="52"/>
        <end position="305"/>
    </location>
</feature>
<sequence length="552" mass="61644">MQKLDVETVHRITSRNKLRQYASPKKGRARILPFAQPRMRPGAELAPEASFFVGGSCFARNIERALAFGGLPVLSSSEGTPMPSPPGQIAKWFNKFNTDTLLNEMRWAVQPEDDFGVRTLVEFEGEFSDLQIGWSFAHEQEQAEFLRRAYCGAYSGASEADVVVITLGSIECWYDCEQQIYLNGMVPGRVSERMPGRFEFHSFDFEDAYASLQRVYDHIMARPGKKPVLVFAVSAVAQPATYGAEDALVSNMASQAIQRAAAEQFVREHEDCWYFPAYEYCLLSDRKFSYHKNTFNHVQQPVMDRAVANMLEALQGPSEVQSIIAVRGLVADHNTAGDPEKSLAAVEKHDETYGDSAGLDVVRAQTFAAHDRHEAALPYYMRAAQSEKFGTYSLWSTAVSAALRCKRPELAAEVVAIAEERGDDPERLEALKERAAAAPVIAAAPVLQDPGVPQLPRDELVRIHDTYKELLGSDPQRVVDELGEMLDEGRISDDRFVWLYARALTKTDVPQAIVYLRELCAGDFKYMASAENTLNNLIARQQRLGRAGCHDR</sequence>
<dbReference type="Proteomes" id="UP000199382">
    <property type="component" value="Unassembled WGS sequence"/>
</dbReference>
<dbReference type="AlphaFoldDB" id="A0A1G8QYQ9"/>